<dbReference type="OrthoDB" id="1433917at2759"/>
<accession>A0A6A4PZX7</accession>
<organism evidence="2 3">
    <name type="scientific">Lupinus albus</name>
    <name type="common">White lupine</name>
    <name type="synonym">Lupinus termis</name>
    <dbReference type="NCBI Taxonomy" id="3870"/>
    <lineage>
        <taxon>Eukaryota</taxon>
        <taxon>Viridiplantae</taxon>
        <taxon>Streptophyta</taxon>
        <taxon>Embryophyta</taxon>
        <taxon>Tracheophyta</taxon>
        <taxon>Spermatophyta</taxon>
        <taxon>Magnoliopsida</taxon>
        <taxon>eudicotyledons</taxon>
        <taxon>Gunneridae</taxon>
        <taxon>Pentapetalae</taxon>
        <taxon>rosids</taxon>
        <taxon>fabids</taxon>
        <taxon>Fabales</taxon>
        <taxon>Fabaceae</taxon>
        <taxon>Papilionoideae</taxon>
        <taxon>50 kb inversion clade</taxon>
        <taxon>genistoids sensu lato</taxon>
        <taxon>core genistoids</taxon>
        <taxon>Genisteae</taxon>
        <taxon>Lupinus</taxon>
    </lineage>
</organism>
<keyword evidence="1" id="KW-1133">Transmembrane helix</keyword>
<dbReference type="PANTHER" id="PTHR33133">
    <property type="entry name" value="OS08G0107100 PROTEIN-RELATED"/>
    <property type="match status" value="1"/>
</dbReference>
<proteinExistence type="predicted"/>
<gene>
    <name evidence="2" type="ORF">Lalb_Chr09g0329141</name>
</gene>
<dbReference type="Proteomes" id="UP000447434">
    <property type="component" value="Chromosome 9"/>
</dbReference>
<dbReference type="EMBL" id="WOCE01000009">
    <property type="protein sequence ID" value="KAE9607355.1"/>
    <property type="molecule type" value="Genomic_DNA"/>
</dbReference>
<sequence>MQVVPNPNIKVLHSETNRIIEAHNVHFLTLSIIFFLPLSSFYLFHPTLFFQLLNHFYPFLIYQTILNPNPLFLYLLYSLFVMFFSFCGVSSITYSIFHGFYGTQPLNLIPSIKTIFTSFFPLLATTIVLKLIFFFISLFFSLLLLVLILGTQLLGITSTYFRAFNAAIVVLPLLFVVVYLQVTWTLVPVIVVLESCWGLCCLVQRSILTCLNY</sequence>
<feature type="transmembrane region" description="Helical" evidence="1">
    <location>
        <begin position="127"/>
        <end position="148"/>
    </location>
</feature>
<evidence type="ECO:0000256" key="1">
    <source>
        <dbReference type="SAM" id="Phobius"/>
    </source>
</evidence>
<feature type="transmembrane region" description="Helical" evidence="1">
    <location>
        <begin position="71"/>
        <end position="97"/>
    </location>
</feature>
<evidence type="ECO:0000313" key="2">
    <source>
        <dbReference type="EMBL" id="KAE9607355.1"/>
    </source>
</evidence>
<dbReference type="AlphaFoldDB" id="A0A6A4PZX7"/>
<keyword evidence="1" id="KW-0812">Transmembrane</keyword>
<reference evidence="3" key="1">
    <citation type="journal article" date="2020" name="Nat. Commun.">
        <title>Genome sequence of the cluster root forming white lupin.</title>
        <authorList>
            <person name="Hufnagel B."/>
            <person name="Marques A."/>
            <person name="Soriano A."/>
            <person name="Marques L."/>
            <person name="Divol F."/>
            <person name="Doumas P."/>
            <person name="Sallet E."/>
            <person name="Mancinotti D."/>
            <person name="Carrere S."/>
            <person name="Marande W."/>
            <person name="Arribat S."/>
            <person name="Keller J."/>
            <person name="Huneau C."/>
            <person name="Blein T."/>
            <person name="Aime D."/>
            <person name="Laguerre M."/>
            <person name="Taylor J."/>
            <person name="Schubert V."/>
            <person name="Nelson M."/>
            <person name="Geu-Flores F."/>
            <person name="Crespi M."/>
            <person name="Gallardo-Guerrero K."/>
            <person name="Delaux P.-M."/>
            <person name="Salse J."/>
            <person name="Berges H."/>
            <person name="Guyot R."/>
            <person name="Gouzy J."/>
            <person name="Peret B."/>
        </authorList>
    </citation>
    <scope>NUCLEOTIDE SEQUENCE [LARGE SCALE GENOMIC DNA]</scope>
    <source>
        <strain evidence="3">cv. Amiga</strain>
    </source>
</reference>
<feature type="transmembrane region" description="Helical" evidence="1">
    <location>
        <begin position="27"/>
        <end position="50"/>
    </location>
</feature>
<name>A0A6A4PZX7_LUPAL</name>
<evidence type="ECO:0000313" key="3">
    <source>
        <dbReference type="Proteomes" id="UP000447434"/>
    </source>
</evidence>
<protein>
    <submittedName>
        <fullName evidence="2">Uncharacterized protein</fullName>
    </submittedName>
</protein>
<feature type="transmembrane region" description="Helical" evidence="1">
    <location>
        <begin position="160"/>
        <end position="180"/>
    </location>
</feature>
<keyword evidence="1" id="KW-0472">Membrane</keyword>
<keyword evidence="3" id="KW-1185">Reference proteome</keyword>
<dbReference type="PANTHER" id="PTHR33133:SF7">
    <property type="entry name" value="F26K24.10 PROTEIN-RELATED"/>
    <property type="match status" value="1"/>
</dbReference>
<comment type="caution">
    <text evidence="2">The sequence shown here is derived from an EMBL/GenBank/DDBJ whole genome shotgun (WGS) entry which is preliminary data.</text>
</comment>